<gene>
    <name evidence="2" type="ORF">CYLTODRAFT_456291</name>
</gene>
<keyword evidence="3" id="KW-1185">Reference proteome</keyword>
<evidence type="ECO:0000313" key="2">
    <source>
        <dbReference type="EMBL" id="KIY65472.1"/>
    </source>
</evidence>
<dbReference type="AlphaFoldDB" id="A0A0D7B4P7"/>
<evidence type="ECO:0000313" key="3">
    <source>
        <dbReference type="Proteomes" id="UP000054007"/>
    </source>
</evidence>
<feature type="region of interest" description="Disordered" evidence="1">
    <location>
        <begin position="52"/>
        <end position="85"/>
    </location>
</feature>
<organism evidence="2 3">
    <name type="scientific">Cylindrobasidium torrendii FP15055 ss-10</name>
    <dbReference type="NCBI Taxonomy" id="1314674"/>
    <lineage>
        <taxon>Eukaryota</taxon>
        <taxon>Fungi</taxon>
        <taxon>Dikarya</taxon>
        <taxon>Basidiomycota</taxon>
        <taxon>Agaricomycotina</taxon>
        <taxon>Agaricomycetes</taxon>
        <taxon>Agaricomycetidae</taxon>
        <taxon>Agaricales</taxon>
        <taxon>Marasmiineae</taxon>
        <taxon>Physalacriaceae</taxon>
        <taxon>Cylindrobasidium</taxon>
    </lineage>
</organism>
<accession>A0A0D7B4P7</accession>
<feature type="compositionally biased region" description="Polar residues" evidence="1">
    <location>
        <begin position="53"/>
        <end position="70"/>
    </location>
</feature>
<name>A0A0D7B4P7_9AGAR</name>
<proteinExistence type="predicted"/>
<reference evidence="2 3" key="1">
    <citation type="journal article" date="2015" name="Fungal Genet. Biol.">
        <title>Evolution of novel wood decay mechanisms in Agaricales revealed by the genome sequences of Fistulina hepatica and Cylindrobasidium torrendii.</title>
        <authorList>
            <person name="Floudas D."/>
            <person name="Held B.W."/>
            <person name="Riley R."/>
            <person name="Nagy L.G."/>
            <person name="Koehler G."/>
            <person name="Ransdell A.S."/>
            <person name="Younus H."/>
            <person name="Chow J."/>
            <person name="Chiniquy J."/>
            <person name="Lipzen A."/>
            <person name="Tritt A."/>
            <person name="Sun H."/>
            <person name="Haridas S."/>
            <person name="LaButti K."/>
            <person name="Ohm R.A."/>
            <person name="Kues U."/>
            <person name="Blanchette R.A."/>
            <person name="Grigoriev I.V."/>
            <person name="Minto R.E."/>
            <person name="Hibbett D.S."/>
        </authorList>
    </citation>
    <scope>NUCLEOTIDE SEQUENCE [LARGE SCALE GENOMIC DNA]</scope>
    <source>
        <strain evidence="2 3">FP15055 ss-10</strain>
    </source>
</reference>
<dbReference type="Proteomes" id="UP000054007">
    <property type="component" value="Unassembled WGS sequence"/>
</dbReference>
<sequence>MSEAYDDLYISEEYLCRVKFSREVKVRPFDQILLTGALPLLFEYGPLRHDSASDMSNHHATNGANPQSWISHGHVVESKSSRSKP</sequence>
<feature type="compositionally biased region" description="Basic and acidic residues" evidence="1">
    <location>
        <begin position="74"/>
        <end position="85"/>
    </location>
</feature>
<evidence type="ECO:0000256" key="1">
    <source>
        <dbReference type="SAM" id="MobiDB-lite"/>
    </source>
</evidence>
<dbReference type="EMBL" id="KN880589">
    <property type="protein sequence ID" value="KIY65472.1"/>
    <property type="molecule type" value="Genomic_DNA"/>
</dbReference>
<protein>
    <submittedName>
        <fullName evidence="2">Uncharacterized protein</fullName>
    </submittedName>
</protein>